<evidence type="ECO:0000256" key="5">
    <source>
        <dbReference type="ARBA" id="ARBA00023163"/>
    </source>
</evidence>
<name>A0A9W6YII9_9STRA</name>
<dbReference type="InterPro" id="IPR009044">
    <property type="entry name" value="ssDNA-bd_transcriptional_reg"/>
</dbReference>
<accession>A0A9W6YII9</accession>
<keyword evidence="3" id="KW-0805">Transcription regulation</keyword>
<dbReference type="GO" id="GO:0003713">
    <property type="term" value="F:transcription coactivator activity"/>
    <property type="evidence" value="ECO:0007669"/>
    <property type="project" value="InterPro"/>
</dbReference>
<dbReference type="InterPro" id="IPR003173">
    <property type="entry name" value="PC4_C"/>
</dbReference>
<evidence type="ECO:0000256" key="2">
    <source>
        <dbReference type="ARBA" id="ARBA00009001"/>
    </source>
</evidence>
<feature type="region of interest" description="Disordered" evidence="7">
    <location>
        <begin position="62"/>
        <end position="177"/>
    </location>
</feature>
<feature type="domain" description="Transcriptional coactivator p15 (PC4) C-terminal" evidence="8">
    <location>
        <begin position="300"/>
        <end position="349"/>
    </location>
</feature>
<dbReference type="GO" id="GO:0060261">
    <property type="term" value="P:positive regulation of transcription initiation by RNA polymerase II"/>
    <property type="evidence" value="ECO:0007669"/>
    <property type="project" value="InterPro"/>
</dbReference>
<comment type="subcellular location">
    <subcellularLocation>
        <location evidence="1">Nucleus</location>
    </subcellularLocation>
</comment>
<evidence type="ECO:0000256" key="7">
    <source>
        <dbReference type="SAM" id="MobiDB-lite"/>
    </source>
</evidence>
<dbReference type="GO" id="GO:0005634">
    <property type="term" value="C:nucleus"/>
    <property type="evidence" value="ECO:0007669"/>
    <property type="project" value="UniProtKB-SubCell"/>
</dbReference>
<evidence type="ECO:0000313" key="9">
    <source>
        <dbReference type="EMBL" id="GMF65125.1"/>
    </source>
</evidence>
<evidence type="ECO:0000256" key="6">
    <source>
        <dbReference type="ARBA" id="ARBA00023242"/>
    </source>
</evidence>
<reference evidence="9" key="1">
    <citation type="submission" date="2023-04" db="EMBL/GenBank/DDBJ databases">
        <title>Phytophthora lilii NBRC 32176.</title>
        <authorList>
            <person name="Ichikawa N."/>
            <person name="Sato H."/>
            <person name="Tonouchi N."/>
        </authorList>
    </citation>
    <scope>NUCLEOTIDE SEQUENCE</scope>
    <source>
        <strain evidence="9">NBRC 32176</strain>
    </source>
</reference>
<dbReference type="Pfam" id="PF02229">
    <property type="entry name" value="PC4"/>
    <property type="match status" value="2"/>
</dbReference>
<evidence type="ECO:0000256" key="4">
    <source>
        <dbReference type="ARBA" id="ARBA00023125"/>
    </source>
</evidence>
<keyword evidence="5" id="KW-0804">Transcription</keyword>
<feature type="compositionally biased region" description="Basic and acidic residues" evidence="7">
    <location>
        <begin position="122"/>
        <end position="132"/>
    </location>
</feature>
<keyword evidence="4" id="KW-0238">DNA-binding</keyword>
<sequence length="361" mass="39984">MQERNRLLLFRSAMSGKSLKVATRNSGNSLCSEDLAPPKQTHDVYAVGAFTIRKNISRILSRNSQSQKSQLKTLAPSASLSPRVPAMSMLQQAARKRPAEAAPEAPKRLRAEAPRPTLSEMLSRKAAAEPKAELSLSQQSNESDVPLARVAARHKAKRAELKAKTQPQMQAKSRGTTNEQGDVVFELSSKRRVTARQWKGMKFVDIREFYDDNGQAKPGKKGADRWKLCWEKLYGFSDAIAEAIQLVEEDEVAMDSLAGVPGCILRPDGDVRAIALPVSSTALTLEIGKKLMGLFVCSMQLSNKRRVTVRYFRKGVLIDLREFYDQDGVSKPGKKGISLSKEQWTALQEVAEDITEAADRL</sequence>
<dbReference type="InterPro" id="IPR045125">
    <property type="entry name" value="Sub1/Tcp4-like"/>
</dbReference>
<dbReference type="SUPFAM" id="SSF54447">
    <property type="entry name" value="ssDNA-binding transcriptional regulator domain"/>
    <property type="match status" value="2"/>
</dbReference>
<gene>
    <name evidence="9" type="ORF">Plil01_001784300</name>
</gene>
<evidence type="ECO:0000256" key="3">
    <source>
        <dbReference type="ARBA" id="ARBA00023015"/>
    </source>
</evidence>
<comment type="similarity">
    <text evidence="2">Belongs to the transcriptional coactivator PC4 family.</text>
</comment>
<comment type="caution">
    <text evidence="9">The sequence shown here is derived from an EMBL/GenBank/DDBJ whole genome shotgun (WGS) entry which is preliminary data.</text>
</comment>
<evidence type="ECO:0000259" key="8">
    <source>
        <dbReference type="Pfam" id="PF02229"/>
    </source>
</evidence>
<keyword evidence="10" id="KW-1185">Reference proteome</keyword>
<feature type="compositionally biased region" description="Polar residues" evidence="7">
    <location>
        <begin position="62"/>
        <end position="80"/>
    </location>
</feature>
<dbReference type="Proteomes" id="UP001165083">
    <property type="component" value="Unassembled WGS sequence"/>
</dbReference>
<keyword evidence="6" id="KW-0539">Nucleus</keyword>
<feature type="compositionally biased region" description="Polar residues" evidence="7">
    <location>
        <begin position="165"/>
        <end position="177"/>
    </location>
</feature>
<evidence type="ECO:0000256" key="1">
    <source>
        <dbReference type="ARBA" id="ARBA00004123"/>
    </source>
</evidence>
<evidence type="ECO:0000313" key="10">
    <source>
        <dbReference type="Proteomes" id="UP001165083"/>
    </source>
</evidence>
<dbReference type="OrthoDB" id="2505440at2759"/>
<dbReference type="AlphaFoldDB" id="A0A9W6YII9"/>
<dbReference type="GO" id="GO:0003677">
    <property type="term" value="F:DNA binding"/>
    <property type="evidence" value="ECO:0007669"/>
    <property type="project" value="UniProtKB-KW"/>
</dbReference>
<organism evidence="9 10">
    <name type="scientific">Phytophthora lilii</name>
    <dbReference type="NCBI Taxonomy" id="2077276"/>
    <lineage>
        <taxon>Eukaryota</taxon>
        <taxon>Sar</taxon>
        <taxon>Stramenopiles</taxon>
        <taxon>Oomycota</taxon>
        <taxon>Peronosporomycetes</taxon>
        <taxon>Peronosporales</taxon>
        <taxon>Peronosporaceae</taxon>
        <taxon>Phytophthora</taxon>
    </lineage>
</organism>
<dbReference type="Gene3D" id="2.30.31.10">
    <property type="entry name" value="Transcriptional Coactivator Pc4, Chain A"/>
    <property type="match status" value="2"/>
</dbReference>
<proteinExistence type="inferred from homology"/>
<dbReference type="EMBL" id="BSXW01012446">
    <property type="protein sequence ID" value="GMF65125.1"/>
    <property type="molecule type" value="Genomic_DNA"/>
</dbReference>
<dbReference type="PANTHER" id="PTHR13215">
    <property type="entry name" value="RNA POLYMERASE II TRANSCRIPTIONAL COACTIVATOR"/>
    <property type="match status" value="1"/>
</dbReference>
<protein>
    <submittedName>
        <fullName evidence="9">Unnamed protein product</fullName>
    </submittedName>
</protein>
<feature type="domain" description="Transcriptional coactivator p15 (PC4) C-terminal" evidence="8">
    <location>
        <begin position="185"/>
        <end position="222"/>
    </location>
</feature>